<evidence type="ECO:0000313" key="3">
    <source>
        <dbReference type="Proteomes" id="UP001500842"/>
    </source>
</evidence>
<dbReference type="Gene3D" id="3.40.50.1970">
    <property type="match status" value="1"/>
</dbReference>
<dbReference type="Proteomes" id="UP001500842">
    <property type="component" value="Unassembled WGS sequence"/>
</dbReference>
<dbReference type="EMBL" id="BAAAOR010000024">
    <property type="protein sequence ID" value="GAA1526625.1"/>
    <property type="molecule type" value="Genomic_DNA"/>
</dbReference>
<dbReference type="SMART" id="SM01001">
    <property type="entry name" value="AIRC"/>
    <property type="match status" value="1"/>
</dbReference>
<accession>A0ABN2ATA8</accession>
<organism evidence="2 3">
    <name type="scientific">Nocardioides humi</name>
    <dbReference type="NCBI Taxonomy" id="449461"/>
    <lineage>
        <taxon>Bacteria</taxon>
        <taxon>Bacillati</taxon>
        <taxon>Actinomycetota</taxon>
        <taxon>Actinomycetes</taxon>
        <taxon>Propionibacteriales</taxon>
        <taxon>Nocardioidaceae</taxon>
        <taxon>Nocardioides</taxon>
    </lineage>
</organism>
<feature type="domain" description="PurE" evidence="1">
    <location>
        <begin position="96"/>
        <end position="228"/>
    </location>
</feature>
<comment type="caution">
    <text evidence="2">The sequence shown here is derived from an EMBL/GenBank/DDBJ whole genome shotgun (WGS) entry which is preliminary data.</text>
</comment>
<dbReference type="NCBIfam" id="NF033503">
    <property type="entry name" value="LarB"/>
    <property type="match status" value="1"/>
</dbReference>
<dbReference type="Pfam" id="PF00731">
    <property type="entry name" value="AIRC"/>
    <property type="match status" value="1"/>
</dbReference>
<gene>
    <name evidence="2" type="primary">larB</name>
    <name evidence="2" type="ORF">GCM10009788_32690</name>
</gene>
<name>A0ABN2ATA8_9ACTN</name>
<proteinExistence type="predicted"/>
<dbReference type="PANTHER" id="PTHR43064:SF1">
    <property type="entry name" value="SLL1489 PROTEIN"/>
    <property type="match status" value="1"/>
</dbReference>
<dbReference type="PANTHER" id="PTHR43064">
    <property type="entry name" value="PHOSPHORIBOSYLAMINOIMIDAZOLE CARBOXYLASE-RELATED"/>
    <property type="match status" value="1"/>
</dbReference>
<dbReference type="InterPro" id="IPR039476">
    <property type="entry name" value="P2CMN_synthase_LarB"/>
</dbReference>
<dbReference type="RefSeq" id="WP_141003203.1">
    <property type="nucleotide sequence ID" value="NZ_BAAAOR010000024.1"/>
</dbReference>
<sequence>MVAQDVIVGPELRLDLLRRERTGIAETVYGPGKSAGQCATAVAGLLAGGSQGPVLLSRADDEQAAAALSTNPGGVRMPTADGLFLLAWRTCPPRPGHVLVLTAGTADLPVAREAAAVLSAYGCAPTLIADIGVAGLHRVLEQRERLDTADVVLVVAGMEGALASVAAGLTRAPVIAVPTSTGYGSGLSGITALLGMLASCSPGITVVGIDNGFGAACAALRMLGEPGRGDDVRD</sequence>
<keyword evidence="3" id="KW-1185">Reference proteome</keyword>
<protein>
    <submittedName>
        <fullName evidence="2">Nickel pincer cofactor biosynthesis protein LarB</fullName>
    </submittedName>
</protein>
<evidence type="ECO:0000313" key="2">
    <source>
        <dbReference type="EMBL" id="GAA1526625.1"/>
    </source>
</evidence>
<reference evidence="2 3" key="1">
    <citation type="journal article" date="2019" name="Int. J. Syst. Evol. Microbiol.">
        <title>The Global Catalogue of Microorganisms (GCM) 10K type strain sequencing project: providing services to taxonomists for standard genome sequencing and annotation.</title>
        <authorList>
            <consortium name="The Broad Institute Genomics Platform"/>
            <consortium name="The Broad Institute Genome Sequencing Center for Infectious Disease"/>
            <person name="Wu L."/>
            <person name="Ma J."/>
        </authorList>
    </citation>
    <scope>NUCLEOTIDE SEQUENCE [LARGE SCALE GENOMIC DNA]</scope>
    <source>
        <strain evidence="2 3">JCM 14942</strain>
    </source>
</reference>
<dbReference type="SUPFAM" id="SSF52255">
    <property type="entry name" value="N5-CAIR mutase (phosphoribosylaminoimidazole carboxylase, PurE)"/>
    <property type="match status" value="1"/>
</dbReference>
<evidence type="ECO:0000259" key="1">
    <source>
        <dbReference type="SMART" id="SM01001"/>
    </source>
</evidence>
<dbReference type="InterPro" id="IPR000031">
    <property type="entry name" value="PurE_dom"/>
</dbReference>